<protein>
    <submittedName>
        <fullName evidence="2">Uncharacterized protein</fullName>
    </submittedName>
</protein>
<dbReference type="RefSeq" id="XP_066699274.1">
    <property type="nucleotide sequence ID" value="XM_066843162.1"/>
</dbReference>
<keyword evidence="1" id="KW-0472">Membrane</keyword>
<accession>A0ABR1QBG2</accession>
<sequence>MAGVLIGSVLGVAFAWVMGTTNPHALLLVAVVGSLLMGFSLLFDPLSPTAHLPQRNERPGPNSLMNANALASKAKQKLVRWRAVEDDGLHLRREGKDASLA</sequence>
<evidence type="ECO:0000313" key="2">
    <source>
        <dbReference type="EMBL" id="KAK7951212.1"/>
    </source>
</evidence>
<keyword evidence="3" id="KW-1185">Reference proteome</keyword>
<dbReference type="EMBL" id="JAQQWE010000005">
    <property type="protein sequence ID" value="KAK7951212.1"/>
    <property type="molecule type" value="Genomic_DNA"/>
</dbReference>
<evidence type="ECO:0000256" key="1">
    <source>
        <dbReference type="SAM" id="Phobius"/>
    </source>
</evidence>
<feature type="transmembrane region" description="Helical" evidence="1">
    <location>
        <begin position="25"/>
        <end position="43"/>
    </location>
</feature>
<dbReference type="GeneID" id="92076224"/>
<reference evidence="2 3" key="1">
    <citation type="submission" date="2023-01" db="EMBL/GenBank/DDBJ databases">
        <title>Analysis of 21 Apiospora genomes using comparative genomics revels a genus with tremendous synthesis potential of carbohydrate active enzymes and secondary metabolites.</title>
        <authorList>
            <person name="Sorensen T."/>
        </authorList>
    </citation>
    <scope>NUCLEOTIDE SEQUENCE [LARGE SCALE GENOMIC DNA]</scope>
    <source>
        <strain evidence="2 3">CBS 24483</strain>
    </source>
</reference>
<proteinExistence type="predicted"/>
<keyword evidence="1" id="KW-0812">Transmembrane</keyword>
<organism evidence="2 3">
    <name type="scientific">Apiospora aurea</name>
    <dbReference type="NCBI Taxonomy" id="335848"/>
    <lineage>
        <taxon>Eukaryota</taxon>
        <taxon>Fungi</taxon>
        <taxon>Dikarya</taxon>
        <taxon>Ascomycota</taxon>
        <taxon>Pezizomycotina</taxon>
        <taxon>Sordariomycetes</taxon>
        <taxon>Xylariomycetidae</taxon>
        <taxon>Amphisphaeriales</taxon>
        <taxon>Apiosporaceae</taxon>
        <taxon>Apiospora</taxon>
    </lineage>
</organism>
<gene>
    <name evidence="2" type="ORF">PG986_006940</name>
</gene>
<dbReference type="Proteomes" id="UP001391051">
    <property type="component" value="Unassembled WGS sequence"/>
</dbReference>
<keyword evidence="1" id="KW-1133">Transmembrane helix</keyword>
<evidence type="ECO:0000313" key="3">
    <source>
        <dbReference type="Proteomes" id="UP001391051"/>
    </source>
</evidence>
<name>A0ABR1QBG2_9PEZI</name>
<comment type="caution">
    <text evidence="2">The sequence shown here is derived from an EMBL/GenBank/DDBJ whole genome shotgun (WGS) entry which is preliminary data.</text>
</comment>